<dbReference type="AlphaFoldDB" id="A0A8J6PW59"/>
<reference evidence="4" key="1">
    <citation type="submission" date="2020-09" db="EMBL/GenBank/DDBJ databases">
        <title>Genome seq and assembly of Tianweitania sp.</title>
        <authorList>
            <person name="Chhetri G."/>
        </authorList>
    </citation>
    <scope>NUCLEOTIDE SEQUENCE</scope>
    <source>
        <strain evidence="4">Rool2</strain>
    </source>
</reference>
<dbReference type="Gene3D" id="3.20.20.70">
    <property type="entry name" value="Aldolase class I"/>
    <property type="match status" value="1"/>
</dbReference>
<proteinExistence type="predicted"/>
<dbReference type="Proteomes" id="UP000643405">
    <property type="component" value="Unassembled WGS sequence"/>
</dbReference>
<evidence type="ECO:0000313" key="4">
    <source>
        <dbReference type="EMBL" id="MBD0417329.1"/>
    </source>
</evidence>
<keyword evidence="1" id="KW-0285">Flavoprotein</keyword>
<evidence type="ECO:0000256" key="1">
    <source>
        <dbReference type="ARBA" id="ARBA00022630"/>
    </source>
</evidence>
<dbReference type="CDD" id="cd04730">
    <property type="entry name" value="NPD_like"/>
    <property type="match status" value="1"/>
</dbReference>
<keyword evidence="2" id="KW-0288">FMN</keyword>
<dbReference type="InterPro" id="IPR004136">
    <property type="entry name" value="NMO"/>
</dbReference>
<dbReference type="GO" id="GO:0018580">
    <property type="term" value="F:nitronate monooxygenase activity"/>
    <property type="evidence" value="ECO:0007669"/>
    <property type="project" value="InterPro"/>
</dbReference>
<dbReference type="Pfam" id="PF03060">
    <property type="entry name" value="NMO"/>
    <property type="match status" value="2"/>
</dbReference>
<evidence type="ECO:0000313" key="5">
    <source>
        <dbReference type="Proteomes" id="UP000643405"/>
    </source>
</evidence>
<dbReference type="PANTHER" id="PTHR32332:SF20">
    <property type="entry name" value="2-NITROPROPANE DIOXYGENASE-LIKE PROTEIN"/>
    <property type="match status" value="1"/>
</dbReference>
<comment type="caution">
    <text evidence="4">The sequence shown here is derived from an EMBL/GenBank/DDBJ whole genome shotgun (WGS) entry which is preliminary data.</text>
</comment>
<keyword evidence="5" id="KW-1185">Reference proteome</keyword>
<name>A0A8J6PW59_9HYPH</name>
<dbReference type="InterPro" id="IPR013785">
    <property type="entry name" value="Aldolase_TIM"/>
</dbReference>
<dbReference type="EMBL" id="JACVVX010000012">
    <property type="protein sequence ID" value="MBD0417329.1"/>
    <property type="molecule type" value="Genomic_DNA"/>
</dbReference>
<dbReference type="PANTHER" id="PTHR32332">
    <property type="entry name" value="2-NITROPROPANE DIOXYGENASE"/>
    <property type="match status" value="1"/>
</dbReference>
<evidence type="ECO:0000256" key="2">
    <source>
        <dbReference type="ARBA" id="ARBA00022643"/>
    </source>
</evidence>
<keyword evidence="4" id="KW-0503">Monooxygenase</keyword>
<protein>
    <submittedName>
        <fullName evidence="4">Nitronate monooxygenase</fullName>
    </submittedName>
</protein>
<dbReference type="RefSeq" id="WP_210317463.1">
    <property type="nucleotide sequence ID" value="NZ_JACVVX010000012.1"/>
</dbReference>
<organism evidence="4 5">
    <name type="scientific">Oryzicola mucosus</name>
    <dbReference type="NCBI Taxonomy" id="2767425"/>
    <lineage>
        <taxon>Bacteria</taxon>
        <taxon>Pseudomonadati</taxon>
        <taxon>Pseudomonadota</taxon>
        <taxon>Alphaproteobacteria</taxon>
        <taxon>Hyphomicrobiales</taxon>
        <taxon>Phyllobacteriaceae</taxon>
        <taxon>Oryzicola</taxon>
    </lineage>
</organism>
<gene>
    <name evidence="4" type="ORF">ICI42_22055</name>
</gene>
<dbReference type="SUPFAM" id="SSF51412">
    <property type="entry name" value="Inosine monophosphate dehydrogenase (IMPDH)"/>
    <property type="match status" value="1"/>
</dbReference>
<sequence length="402" mass="43341">MAVPPRALPSWNESLVLGAHRVRETIYRQVQWTELRVLPFLEAKSMQQAPAKTIRTDFTDLMGIRFPIINAGMGWVSLPKMVAAVSNAGGLGILGAGVQPPSVVADQIREIRELTEKPFGINCPLAMPNAVDNAKLALKEQVPVINYSMGRGDWIAEGATRYGGKTIASVNSVKLARSAQERGADAIIATGYEAAGHAGEIGTFVLVPRLAELLDIPVIAAGGVTSGAGLLGALALGASGVSLGTRFATATESTWHENFKKAAIERDVHDTLISEKFGGSPNRLMRTEQAEKILRSQVNPFHALLYSFQIAREMDIPLTRVALDAVRQGPKRVFEMISMASMQRYNKLSFEGDVGQGTVHAGQSIGLIHDTLEVAEIIRRIITEAEDALARLNGIFPERSGE</sequence>
<evidence type="ECO:0000256" key="3">
    <source>
        <dbReference type="ARBA" id="ARBA00023002"/>
    </source>
</evidence>
<accession>A0A8J6PW59</accession>
<keyword evidence="3" id="KW-0560">Oxidoreductase</keyword>